<dbReference type="PRINTS" id="PR00420">
    <property type="entry name" value="RNGMNOXGNASE"/>
</dbReference>
<dbReference type="GO" id="GO:0044550">
    <property type="term" value="P:secondary metabolite biosynthetic process"/>
    <property type="evidence" value="ECO:0007669"/>
    <property type="project" value="TreeGrafter"/>
</dbReference>
<feature type="transmembrane region" description="Helical" evidence="4">
    <location>
        <begin position="42"/>
        <end position="59"/>
    </location>
</feature>
<evidence type="ECO:0000313" key="6">
    <source>
        <dbReference type="EMBL" id="KIM96210.1"/>
    </source>
</evidence>
<dbReference type="SUPFAM" id="SSF51905">
    <property type="entry name" value="FAD/NAD(P)-binding domain"/>
    <property type="match status" value="1"/>
</dbReference>
<keyword evidence="4" id="KW-1133">Transmembrane helix</keyword>
<evidence type="ECO:0000256" key="3">
    <source>
        <dbReference type="ARBA" id="ARBA00023002"/>
    </source>
</evidence>
<reference evidence="6 7" key="1">
    <citation type="submission" date="2014-04" db="EMBL/GenBank/DDBJ databases">
        <authorList>
            <consortium name="DOE Joint Genome Institute"/>
            <person name="Kuo A."/>
            <person name="Martino E."/>
            <person name="Perotto S."/>
            <person name="Kohler A."/>
            <person name="Nagy L.G."/>
            <person name="Floudas D."/>
            <person name="Copeland A."/>
            <person name="Barry K.W."/>
            <person name="Cichocki N."/>
            <person name="Veneault-Fourrey C."/>
            <person name="LaButti K."/>
            <person name="Lindquist E.A."/>
            <person name="Lipzen A."/>
            <person name="Lundell T."/>
            <person name="Morin E."/>
            <person name="Murat C."/>
            <person name="Sun H."/>
            <person name="Tunlid A."/>
            <person name="Henrissat B."/>
            <person name="Grigoriev I.V."/>
            <person name="Hibbett D.S."/>
            <person name="Martin F."/>
            <person name="Nordberg H.P."/>
            <person name="Cantor M.N."/>
            <person name="Hua S.X."/>
        </authorList>
    </citation>
    <scope>NUCLEOTIDE SEQUENCE [LARGE SCALE GENOMIC DNA]</scope>
    <source>
        <strain evidence="6 7">Zn</strain>
    </source>
</reference>
<sequence length="418" mass="45612">MGSVEPPKSEFNIVIIGAGIGGLGLAIGLLKQNVPFTLYEAAGAYSAIGAGVGLGPNALRAMDMIDKRFKSLYDGISTGNLTPNKEHVMMDLMPLEEGLGGDNFVPIPVQSPSYIRTSAHRRDLLDIMTSLIPLDTVKFNKRVKSYEQLEGRVAITFEDGETVEASAVIGCDGAKGATRGAVLGEAYPDQVTATYSGKYVYRSIVPMKEAIKILGKNAGDGKWFMGNGANFTTFSISKGAQFNIVAFKIDDKPWTHHQWTKMVDRETMLADFAVGWAEPLQWSIHHHLNTPVYYNGLICLLGDSAHATTPHQASGAGQCLEDSLVLSILLGLVQDSSHIQAAFQAYDEIRRPRAQEVVRTSQEAGLIYTYQDPVIGSDIHKVAENLNKRFLWIWEHDLEADVNTGVSRFHELIASGSI</sequence>
<dbReference type="Proteomes" id="UP000054321">
    <property type="component" value="Unassembled WGS sequence"/>
</dbReference>
<keyword evidence="1" id="KW-0285">Flavoprotein</keyword>
<dbReference type="GO" id="GO:0016491">
    <property type="term" value="F:oxidoreductase activity"/>
    <property type="evidence" value="ECO:0007669"/>
    <property type="project" value="UniProtKB-KW"/>
</dbReference>
<evidence type="ECO:0000256" key="4">
    <source>
        <dbReference type="SAM" id="Phobius"/>
    </source>
</evidence>
<accession>A0A0C3GJ83</accession>
<reference evidence="7" key="2">
    <citation type="submission" date="2015-01" db="EMBL/GenBank/DDBJ databases">
        <title>Evolutionary Origins and Diversification of the Mycorrhizal Mutualists.</title>
        <authorList>
            <consortium name="DOE Joint Genome Institute"/>
            <consortium name="Mycorrhizal Genomics Consortium"/>
            <person name="Kohler A."/>
            <person name="Kuo A."/>
            <person name="Nagy L.G."/>
            <person name="Floudas D."/>
            <person name="Copeland A."/>
            <person name="Barry K.W."/>
            <person name="Cichocki N."/>
            <person name="Veneault-Fourrey C."/>
            <person name="LaButti K."/>
            <person name="Lindquist E.A."/>
            <person name="Lipzen A."/>
            <person name="Lundell T."/>
            <person name="Morin E."/>
            <person name="Murat C."/>
            <person name="Riley R."/>
            <person name="Ohm R."/>
            <person name="Sun H."/>
            <person name="Tunlid A."/>
            <person name="Henrissat B."/>
            <person name="Grigoriev I.V."/>
            <person name="Hibbett D.S."/>
            <person name="Martin F."/>
        </authorList>
    </citation>
    <scope>NUCLEOTIDE SEQUENCE [LARGE SCALE GENOMIC DNA]</scope>
    <source>
        <strain evidence="7">Zn</strain>
    </source>
</reference>
<feature type="transmembrane region" description="Helical" evidence="4">
    <location>
        <begin position="12"/>
        <end position="30"/>
    </location>
</feature>
<evidence type="ECO:0000256" key="2">
    <source>
        <dbReference type="ARBA" id="ARBA00022827"/>
    </source>
</evidence>
<dbReference type="AlphaFoldDB" id="A0A0C3GJ83"/>
<organism evidence="6 7">
    <name type="scientific">Oidiodendron maius (strain Zn)</name>
    <dbReference type="NCBI Taxonomy" id="913774"/>
    <lineage>
        <taxon>Eukaryota</taxon>
        <taxon>Fungi</taxon>
        <taxon>Dikarya</taxon>
        <taxon>Ascomycota</taxon>
        <taxon>Pezizomycotina</taxon>
        <taxon>Leotiomycetes</taxon>
        <taxon>Leotiomycetes incertae sedis</taxon>
        <taxon>Myxotrichaceae</taxon>
        <taxon>Oidiodendron</taxon>
    </lineage>
</organism>
<gene>
    <name evidence="6" type="ORF">OIDMADRAFT_132800</name>
</gene>
<dbReference type="PANTHER" id="PTHR46720:SF3">
    <property type="entry name" value="FAD-BINDING DOMAIN-CONTAINING PROTEIN-RELATED"/>
    <property type="match status" value="1"/>
</dbReference>
<keyword evidence="3" id="KW-0560">Oxidoreductase</keyword>
<dbReference type="InterPro" id="IPR051104">
    <property type="entry name" value="FAD_monoxygenase"/>
</dbReference>
<dbReference type="Pfam" id="PF01494">
    <property type="entry name" value="FAD_binding_3"/>
    <property type="match status" value="1"/>
</dbReference>
<dbReference type="EMBL" id="KN832885">
    <property type="protein sequence ID" value="KIM96210.1"/>
    <property type="molecule type" value="Genomic_DNA"/>
</dbReference>
<feature type="domain" description="FAD-binding" evidence="5">
    <location>
        <begin position="12"/>
        <end position="360"/>
    </location>
</feature>
<dbReference type="GO" id="GO:0071949">
    <property type="term" value="F:FAD binding"/>
    <property type="evidence" value="ECO:0007669"/>
    <property type="project" value="InterPro"/>
</dbReference>
<protein>
    <recommendedName>
        <fullName evidence="5">FAD-binding domain-containing protein</fullName>
    </recommendedName>
</protein>
<dbReference type="HOGENOM" id="CLU_009665_6_3_1"/>
<name>A0A0C3GJ83_OIDMZ</name>
<keyword evidence="2" id="KW-0274">FAD</keyword>
<dbReference type="STRING" id="913774.A0A0C3GJ83"/>
<proteinExistence type="predicted"/>
<dbReference type="OrthoDB" id="417877at2759"/>
<dbReference type="PANTHER" id="PTHR46720">
    <property type="entry name" value="HYDROXYLASE, PUTATIVE (AFU_ORTHOLOGUE AFUA_3G01460)-RELATED"/>
    <property type="match status" value="1"/>
</dbReference>
<keyword evidence="7" id="KW-1185">Reference proteome</keyword>
<evidence type="ECO:0000256" key="1">
    <source>
        <dbReference type="ARBA" id="ARBA00022630"/>
    </source>
</evidence>
<dbReference type="InterPro" id="IPR002938">
    <property type="entry name" value="FAD-bd"/>
</dbReference>
<keyword evidence="4" id="KW-0472">Membrane</keyword>
<dbReference type="Gene3D" id="3.50.50.60">
    <property type="entry name" value="FAD/NAD(P)-binding domain"/>
    <property type="match status" value="1"/>
</dbReference>
<keyword evidence="4" id="KW-0812">Transmembrane</keyword>
<evidence type="ECO:0000259" key="5">
    <source>
        <dbReference type="Pfam" id="PF01494"/>
    </source>
</evidence>
<dbReference type="InParanoid" id="A0A0C3GJ83"/>
<evidence type="ECO:0000313" key="7">
    <source>
        <dbReference type="Proteomes" id="UP000054321"/>
    </source>
</evidence>
<dbReference type="InterPro" id="IPR036188">
    <property type="entry name" value="FAD/NAD-bd_sf"/>
</dbReference>